<name>A0A1V4SIV4_RUMHU</name>
<dbReference type="OrthoDB" id="2596219at2"/>
<keyword evidence="1" id="KW-1133">Transmembrane helix</keyword>
<accession>A0A1V4SIV4</accession>
<reference evidence="2 3" key="1">
    <citation type="submission" date="2017-03" db="EMBL/GenBank/DDBJ databases">
        <title>Genome sequence of Clostridium hungatei DSM 14427.</title>
        <authorList>
            <person name="Poehlein A."/>
            <person name="Daniel R."/>
        </authorList>
    </citation>
    <scope>NUCLEOTIDE SEQUENCE [LARGE SCALE GENOMIC DNA]</scope>
    <source>
        <strain evidence="2 3">DSM 14427</strain>
    </source>
</reference>
<proteinExistence type="predicted"/>
<comment type="caution">
    <text evidence="2">The sequence shown here is derived from an EMBL/GenBank/DDBJ whole genome shotgun (WGS) entry which is preliminary data.</text>
</comment>
<protein>
    <recommendedName>
        <fullName evidence="4">DUF308 domain-containing protein</fullName>
    </recommendedName>
</protein>
<evidence type="ECO:0000313" key="3">
    <source>
        <dbReference type="Proteomes" id="UP000191554"/>
    </source>
</evidence>
<dbReference type="AlphaFoldDB" id="A0A1V4SIV4"/>
<gene>
    <name evidence="2" type="ORF">CLHUN_29210</name>
</gene>
<dbReference type="STRING" id="48256.CLHUN_29210"/>
<keyword evidence="3" id="KW-1185">Reference proteome</keyword>
<feature type="transmembrane region" description="Helical" evidence="1">
    <location>
        <begin position="31"/>
        <end position="47"/>
    </location>
</feature>
<keyword evidence="1" id="KW-0472">Membrane</keyword>
<evidence type="ECO:0008006" key="4">
    <source>
        <dbReference type="Google" id="ProtNLM"/>
    </source>
</evidence>
<dbReference type="Proteomes" id="UP000191554">
    <property type="component" value="Unassembled WGS sequence"/>
</dbReference>
<feature type="transmembrane region" description="Helical" evidence="1">
    <location>
        <begin position="91"/>
        <end position="113"/>
    </location>
</feature>
<evidence type="ECO:0000256" key="1">
    <source>
        <dbReference type="SAM" id="Phobius"/>
    </source>
</evidence>
<organism evidence="2 3">
    <name type="scientific">Ruminiclostridium hungatei</name>
    <name type="common">Clostridium hungatei</name>
    <dbReference type="NCBI Taxonomy" id="48256"/>
    <lineage>
        <taxon>Bacteria</taxon>
        <taxon>Bacillati</taxon>
        <taxon>Bacillota</taxon>
        <taxon>Clostridia</taxon>
        <taxon>Eubacteriales</taxon>
        <taxon>Oscillospiraceae</taxon>
        <taxon>Ruminiclostridium</taxon>
    </lineage>
</organism>
<dbReference type="EMBL" id="MZGX01000020">
    <property type="protein sequence ID" value="OPX43171.1"/>
    <property type="molecule type" value="Genomic_DNA"/>
</dbReference>
<sequence>MNKSAFNMIGFAFLFLFIDFRIQGFDILPDIAGYVLFAFGTYAIIALSGHFRKAFYLNLPLLVISISDLYQRPSNEYFGPVNLGSLGLLSIPLALVSIALSIAFAYFLFQGIIEVAGSKGLGSIAEKAGSQWRHYLFIQLGTLLAPVMALIPVIGIGYIIALLVIYFIIVCSIMRFMNECGSTL</sequence>
<evidence type="ECO:0000313" key="2">
    <source>
        <dbReference type="EMBL" id="OPX43171.1"/>
    </source>
</evidence>
<keyword evidence="1" id="KW-0812">Transmembrane</keyword>
<dbReference type="RefSeq" id="WP_080065372.1">
    <property type="nucleotide sequence ID" value="NZ_MZGX01000020.1"/>
</dbReference>
<feature type="transmembrane region" description="Helical" evidence="1">
    <location>
        <begin position="157"/>
        <end position="177"/>
    </location>
</feature>